<protein>
    <submittedName>
        <fullName evidence="1">Uncharacterized protein</fullName>
    </submittedName>
</protein>
<sequence length="330" mass="36367">MCSAGSSSLPAFFCGYLRDRHVFCRIIKPACLLLWIPQGKTCVLQDHQACLPSSVDTSGTGMCSAGSSSLPAYFCRYLRDRHVFCRITKSACLLLWIPQGKACVLQDHQACLPTSVDTSGTGMCSAGSSSLPAYFCGYLREKLVFCRIIKPACLLLWIPQGKACVLQDHQACLTTSVDTSGKDLHSAGSPSLPVYFCGYLRERLVFYSYQACLSTSVDTSGKRISSAGSSSLPAYFCGYLRERLVLCRIIKPACLLLWIPQGKACVLQDNQVCLSTSMDTSGKGLCYAGSPSLLCYFCGYFRERLVLCRITKSACFCEYLRERLVFYRID</sequence>
<accession>A0A9D4EH21</accession>
<dbReference type="AlphaFoldDB" id="A0A9D4EH21"/>
<evidence type="ECO:0000313" key="1">
    <source>
        <dbReference type="EMBL" id="KAH3778436.1"/>
    </source>
</evidence>
<reference evidence="1" key="2">
    <citation type="submission" date="2020-11" db="EMBL/GenBank/DDBJ databases">
        <authorList>
            <person name="McCartney M.A."/>
            <person name="Auch B."/>
            <person name="Kono T."/>
            <person name="Mallez S."/>
            <person name="Becker A."/>
            <person name="Gohl D.M."/>
            <person name="Silverstein K.A.T."/>
            <person name="Koren S."/>
            <person name="Bechman K.B."/>
            <person name="Herman A."/>
            <person name="Abrahante J.E."/>
            <person name="Garbe J."/>
        </authorList>
    </citation>
    <scope>NUCLEOTIDE SEQUENCE</scope>
    <source>
        <strain evidence="1">Duluth1</strain>
        <tissue evidence="1">Whole animal</tissue>
    </source>
</reference>
<keyword evidence="2" id="KW-1185">Reference proteome</keyword>
<reference evidence="1" key="1">
    <citation type="journal article" date="2019" name="bioRxiv">
        <title>The Genome of the Zebra Mussel, Dreissena polymorpha: A Resource for Invasive Species Research.</title>
        <authorList>
            <person name="McCartney M.A."/>
            <person name="Auch B."/>
            <person name="Kono T."/>
            <person name="Mallez S."/>
            <person name="Zhang Y."/>
            <person name="Obille A."/>
            <person name="Becker A."/>
            <person name="Abrahante J.E."/>
            <person name="Garbe J."/>
            <person name="Badalamenti J.P."/>
            <person name="Herman A."/>
            <person name="Mangelson H."/>
            <person name="Liachko I."/>
            <person name="Sullivan S."/>
            <person name="Sone E.D."/>
            <person name="Koren S."/>
            <person name="Silverstein K.A.T."/>
            <person name="Beckman K.B."/>
            <person name="Gohl D.M."/>
        </authorList>
    </citation>
    <scope>NUCLEOTIDE SEQUENCE</scope>
    <source>
        <strain evidence="1">Duluth1</strain>
        <tissue evidence="1">Whole animal</tissue>
    </source>
</reference>
<evidence type="ECO:0000313" key="2">
    <source>
        <dbReference type="Proteomes" id="UP000828390"/>
    </source>
</evidence>
<dbReference type="Proteomes" id="UP000828390">
    <property type="component" value="Unassembled WGS sequence"/>
</dbReference>
<dbReference type="EMBL" id="JAIWYP010000009">
    <property type="protein sequence ID" value="KAH3778436.1"/>
    <property type="molecule type" value="Genomic_DNA"/>
</dbReference>
<organism evidence="1 2">
    <name type="scientific">Dreissena polymorpha</name>
    <name type="common">Zebra mussel</name>
    <name type="synonym">Mytilus polymorpha</name>
    <dbReference type="NCBI Taxonomy" id="45954"/>
    <lineage>
        <taxon>Eukaryota</taxon>
        <taxon>Metazoa</taxon>
        <taxon>Spiralia</taxon>
        <taxon>Lophotrochozoa</taxon>
        <taxon>Mollusca</taxon>
        <taxon>Bivalvia</taxon>
        <taxon>Autobranchia</taxon>
        <taxon>Heteroconchia</taxon>
        <taxon>Euheterodonta</taxon>
        <taxon>Imparidentia</taxon>
        <taxon>Neoheterodontei</taxon>
        <taxon>Myida</taxon>
        <taxon>Dreissenoidea</taxon>
        <taxon>Dreissenidae</taxon>
        <taxon>Dreissena</taxon>
    </lineage>
</organism>
<proteinExistence type="predicted"/>
<name>A0A9D4EH21_DREPO</name>
<gene>
    <name evidence="1" type="ORF">DPMN_179894</name>
</gene>
<comment type="caution">
    <text evidence="1">The sequence shown here is derived from an EMBL/GenBank/DDBJ whole genome shotgun (WGS) entry which is preliminary data.</text>
</comment>